<keyword evidence="1" id="KW-0812">Transmembrane</keyword>
<name>A0ABR6NBA8_9SPHN</name>
<gene>
    <name evidence="2" type="ORF">HNP60_000527</name>
</gene>
<evidence type="ECO:0000313" key="3">
    <source>
        <dbReference type="Proteomes" id="UP001138540"/>
    </source>
</evidence>
<keyword evidence="1" id="KW-0472">Membrane</keyword>
<evidence type="ECO:0000256" key="1">
    <source>
        <dbReference type="SAM" id="Phobius"/>
    </source>
</evidence>
<keyword evidence="3" id="KW-1185">Reference proteome</keyword>
<dbReference type="RefSeq" id="WP_184149849.1">
    <property type="nucleotide sequence ID" value="NZ_JACHKA010000001.1"/>
</dbReference>
<evidence type="ECO:0008006" key="4">
    <source>
        <dbReference type="Google" id="ProtNLM"/>
    </source>
</evidence>
<accession>A0ABR6NBA8</accession>
<keyword evidence="1" id="KW-1133">Transmembrane helix</keyword>
<sequence length="106" mass="12637">MDFIQQSKVWLVAFTGLMRDALHIHVALILYFGAVLLLRWRIGSWKPWLLVLGFALLGELMDIWESLRRSLPIPWQESWKDIWNTMVWPSAILLLARYTGIFRQRR</sequence>
<dbReference type="Proteomes" id="UP001138540">
    <property type="component" value="Unassembled WGS sequence"/>
</dbReference>
<comment type="caution">
    <text evidence="2">The sequence shown here is derived from an EMBL/GenBank/DDBJ whole genome shotgun (WGS) entry which is preliminary data.</text>
</comment>
<reference evidence="2 3" key="1">
    <citation type="submission" date="2020-08" db="EMBL/GenBank/DDBJ databases">
        <title>Exploring microbial biodiversity for novel pathways involved in the catabolism of aromatic compounds derived from lignin.</title>
        <authorList>
            <person name="Elkins J."/>
        </authorList>
    </citation>
    <scope>NUCLEOTIDE SEQUENCE [LARGE SCALE GENOMIC DNA]</scope>
    <source>
        <strain evidence="2 3">B1D3A</strain>
    </source>
</reference>
<evidence type="ECO:0000313" key="2">
    <source>
        <dbReference type="EMBL" id="MBB5984553.1"/>
    </source>
</evidence>
<feature type="transmembrane region" description="Helical" evidence="1">
    <location>
        <begin position="82"/>
        <end position="100"/>
    </location>
</feature>
<organism evidence="2 3">
    <name type="scientific">Sphingobium lignivorans</name>
    <dbReference type="NCBI Taxonomy" id="2735886"/>
    <lineage>
        <taxon>Bacteria</taxon>
        <taxon>Pseudomonadati</taxon>
        <taxon>Pseudomonadota</taxon>
        <taxon>Alphaproteobacteria</taxon>
        <taxon>Sphingomonadales</taxon>
        <taxon>Sphingomonadaceae</taxon>
        <taxon>Sphingobium</taxon>
    </lineage>
</organism>
<proteinExistence type="predicted"/>
<feature type="transmembrane region" description="Helical" evidence="1">
    <location>
        <begin position="22"/>
        <end position="40"/>
    </location>
</feature>
<protein>
    <recommendedName>
        <fullName evidence="4">VanZ-like domain-containing protein</fullName>
    </recommendedName>
</protein>
<dbReference type="EMBL" id="JACHKA010000001">
    <property type="protein sequence ID" value="MBB5984553.1"/>
    <property type="molecule type" value="Genomic_DNA"/>
</dbReference>